<reference evidence="5 6" key="1">
    <citation type="submission" date="2020-07" db="EMBL/GenBank/DDBJ databases">
        <title>Sequencing the genomes of 1000 actinobacteria strains.</title>
        <authorList>
            <person name="Klenk H.-P."/>
        </authorList>
    </citation>
    <scope>NUCLEOTIDE SEQUENCE [LARGE SCALE GENOMIC DNA]</scope>
    <source>
        <strain evidence="5 6">DSM 15475</strain>
    </source>
</reference>
<dbReference type="RefSeq" id="WP_179540347.1">
    <property type="nucleotide sequence ID" value="NZ_BAAALL010000010.1"/>
</dbReference>
<evidence type="ECO:0000313" key="6">
    <source>
        <dbReference type="Proteomes" id="UP000535437"/>
    </source>
</evidence>
<keyword evidence="5" id="KW-0238">DNA-binding</keyword>
<evidence type="ECO:0000256" key="1">
    <source>
        <dbReference type="ARBA" id="ARBA00009437"/>
    </source>
</evidence>
<dbReference type="GO" id="GO:0000976">
    <property type="term" value="F:transcription cis-regulatory region binding"/>
    <property type="evidence" value="ECO:0007669"/>
    <property type="project" value="TreeGrafter"/>
</dbReference>
<dbReference type="PROSITE" id="PS50931">
    <property type="entry name" value="HTH_LYSR"/>
    <property type="match status" value="1"/>
</dbReference>
<dbReference type="GO" id="GO:0003700">
    <property type="term" value="F:DNA-binding transcription factor activity"/>
    <property type="evidence" value="ECO:0007669"/>
    <property type="project" value="InterPro"/>
</dbReference>
<dbReference type="PANTHER" id="PTHR30126">
    <property type="entry name" value="HTH-TYPE TRANSCRIPTIONAL REGULATOR"/>
    <property type="match status" value="1"/>
</dbReference>
<sequence length="301" mass="32058">MDFLAACRAFVSVSDMGSFTIGAAVAQIPQSVASRRVAALERELGARLIDRSGRRAAPTPFGVKLLPRARRLVHLADSLRRDAAHAREAPVRCAVPAICTVRDLAELGKTSKEAGVVLDLHQADPADRAEQLRTHDVEVALIAVAPDQARWTVPLGLASGHDEGSRPVHLDTLRARRHSPAGVARRIWLQPEDDVATTRDRFLRLRDAAGLAPSQVQLASTLTGAVTETLASGDLVMCSSRQATEFGLHWRAIAVGAFERTYALRGVSGSDPGALAESLREPIGQALGVGHAKTTMDGVSS</sequence>
<comment type="similarity">
    <text evidence="1">Belongs to the LysR transcriptional regulatory family.</text>
</comment>
<evidence type="ECO:0000259" key="4">
    <source>
        <dbReference type="PROSITE" id="PS50931"/>
    </source>
</evidence>
<comment type="caution">
    <text evidence="5">The sequence shown here is derived from an EMBL/GenBank/DDBJ whole genome shotgun (WGS) entry which is preliminary data.</text>
</comment>
<dbReference type="InterPro" id="IPR036388">
    <property type="entry name" value="WH-like_DNA-bd_sf"/>
</dbReference>
<dbReference type="InterPro" id="IPR000847">
    <property type="entry name" value="LysR_HTH_N"/>
</dbReference>
<name>A0A7Z0GJ95_9MICC</name>
<gene>
    <name evidence="5" type="ORF">HNR09_000189</name>
</gene>
<accession>A0A7Z0GJ95</accession>
<proteinExistence type="inferred from homology"/>
<dbReference type="InterPro" id="IPR036390">
    <property type="entry name" value="WH_DNA-bd_sf"/>
</dbReference>
<evidence type="ECO:0000313" key="5">
    <source>
        <dbReference type="EMBL" id="NYJ76778.1"/>
    </source>
</evidence>
<feature type="domain" description="HTH lysR-type" evidence="4">
    <location>
        <begin position="1"/>
        <end position="59"/>
    </location>
</feature>
<dbReference type="AlphaFoldDB" id="A0A7Z0GJ95"/>
<dbReference type="Gene3D" id="1.10.10.10">
    <property type="entry name" value="Winged helix-like DNA-binding domain superfamily/Winged helix DNA-binding domain"/>
    <property type="match status" value="1"/>
</dbReference>
<dbReference type="Pfam" id="PF00126">
    <property type="entry name" value="HTH_1"/>
    <property type="match status" value="1"/>
</dbReference>
<keyword evidence="2" id="KW-0805">Transcription regulation</keyword>
<dbReference type="SUPFAM" id="SSF46785">
    <property type="entry name" value="Winged helix' DNA-binding domain"/>
    <property type="match status" value="1"/>
</dbReference>
<protein>
    <submittedName>
        <fullName evidence="5">DNA-binding transcriptional LysR family regulator</fullName>
    </submittedName>
</protein>
<keyword evidence="6" id="KW-1185">Reference proteome</keyword>
<dbReference type="Proteomes" id="UP000535437">
    <property type="component" value="Unassembled WGS sequence"/>
</dbReference>
<keyword evidence="3" id="KW-0804">Transcription</keyword>
<dbReference type="PANTHER" id="PTHR30126:SF39">
    <property type="entry name" value="HTH-TYPE TRANSCRIPTIONAL REGULATOR CYSL"/>
    <property type="match status" value="1"/>
</dbReference>
<organism evidence="5 6">
    <name type="scientific">Nesterenkonia xinjiangensis</name>
    <dbReference type="NCBI Taxonomy" id="225327"/>
    <lineage>
        <taxon>Bacteria</taxon>
        <taxon>Bacillati</taxon>
        <taxon>Actinomycetota</taxon>
        <taxon>Actinomycetes</taxon>
        <taxon>Micrococcales</taxon>
        <taxon>Micrococcaceae</taxon>
        <taxon>Nesterenkonia</taxon>
    </lineage>
</organism>
<evidence type="ECO:0000256" key="2">
    <source>
        <dbReference type="ARBA" id="ARBA00023015"/>
    </source>
</evidence>
<dbReference type="EMBL" id="JACCFY010000001">
    <property type="protein sequence ID" value="NYJ76778.1"/>
    <property type="molecule type" value="Genomic_DNA"/>
</dbReference>
<evidence type="ECO:0000256" key="3">
    <source>
        <dbReference type="ARBA" id="ARBA00023163"/>
    </source>
</evidence>